<gene>
    <name evidence="8" type="ORF">SDC9_100749</name>
</gene>
<feature type="transmembrane region" description="Helical" evidence="6">
    <location>
        <begin position="147"/>
        <end position="167"/>
    </location>
</feature>
<feature type="domain" description="Major facilitator superfamily (MFS) profile" evidence="7">
    <location>
        <begin position="1"/>
        <end position="171"/>
    </location>
</feature>
<dbReference type="AlphaFoldDB" id="A0A645ALQ2"/>
<keyword evidence="2" id="KW-0813">Transport</keyword>
<evidence type="ECO:0000256" key="6">
    <source>
        <dbReference type="SAM" id="Phobius"/>
    </source>
</evidence>
<dbReference type="GO" id="GO:0022857">
    <property type="term" value="F:transmembrane transporter activity"/>
    <property type="evidence" value="ECO:0007669"/>
    <property type="project" value="InterPro"/>
</dbReference>
<feature type="transmembrane region" description="Helical" evidence="6">
    <location>
        <begin position="112"/>
        <end position="135"/>
    </location>
</feature>
<dbReference type="InterPro" id="IPR011701">
    <property type="entry name" value="MFS"/>
</dbReference>
<keyword evidence="4 6" id="KW-1133">Transmembrane helix</keyword>
<evidence type="ECO:0000313" key="8">
    <source>
        <dbReference type="EMBL" id="MPM53977.1"/>
    </source>
</evidence>
<reference evidence="8" key="1">
    <citation type="submission" date="2019-08" db="EMBL/GenBank/DDBJ databases">
        <authorList>
            <person name="Kucharzyk K."/>
            <person name="Murdoch R.W."/>
            <person name="Higgins S."/>
            <person name="Loffler F."/>
        </authorList>
    </citation>
    <scope>NUCLEOTIDE SEQUENCE</scope>
</reference>
<keyword evidence="3 6" id="KW-0812">Transmembrane</keyword>
<comment type="subcellular location">
    <subcellularLocation>
        <location evidence="1">Membrane</location>
        <topology evidence="1">Multi-pass membrane protein</topology>
    </subcellularLocation>
</comment>
<protein>
    <recommendedName>
        <fullName evidence="7">Major facilitator superfamily (MFS) profile domain-containing protein</fullName>
    </recommendedName>
</protein>
<dbReference type="InterPro" id="IPR044770">
    <property type="entry name" value="MFS_spinster-like"/>
</dbReference>
<feature type="transmembrane region" description="Helical" evidence="6">
    <location>
        <begin position="21"/>
        <end position="43"/>
    </location>
</feature>
<evidence type="ECO:0000256" key="5">
    <source>
        <dbReference type="ARBA" id="ARBA00023136"/>
    </source>
</evidence>
<dbReference type="PANTHER" id="PTHR23505">
    <property type="entry name" value="SPINSTER"/>
    <property type="match status" value="1"/>
</dbReference>
<evidence type="ECO:0000259" key="7">
    <source>
        <dbReference type="PROSITE" id="PS50850"/>
    </source>
</evidence>
<dbReference type="SUPFAM" id="SSF103473">
    <property type="entry name" value="MFS general substrate transporter"/>
    <property type="match status" value="1"/>
</dbReference>
<dbReference type="PROSITE" id="PS50850">
    <property type="entry name" value="MFS"/>
    <property type="match status" value="1"/>
</dbReference>
<dbReference type="InterPro" id="IPR020846">
    <property type="entry name" value="MFS_dom"/>
</dbReference>
<proteinExistence type="predicted"/>
<dbReference type="Gene3D" id="1.20.1250.20">
    <property type="entry name" value="MFS general substrate transporter like domains"/>
    <property type="match status" value="1"/>
</dbReference>
<evidence type="ECO:0000256" key="2">
    <source>
        <dbReference type="ARBA" id="ARBA00022448"/>
    </source>
</evidence>
<dbReference type="Pfam" id="PF07690">
    <property type="entry name" value="MFS_1"/>
    <property type="match status" value="1"/>
</dbReference>
<name>A0A645ALQ2_9ZZZZ</name>
<evidence type="ECO:0000256" key="4">
    <source>
        <dbReference type="ARBA" id="ARBA00022989"/>
    </source>
</evidence>
<sequence>MVIAWIPTYYKETFNLTQSMAGVYATAYFWPASIVGLLAGGYLSDKWSKKNPLARIIVPLIGLMFAVPAIFFGSITAVLAITVAAFAVYALTSKFTDTNMMPMLCLIVDHRYRATGYGILNMLSTIIGGLGVYIAGAMRDAQIGLSLVYQVSAIALIICSGILFLVLRTAKKRN</sequence>
<feature type="transmembrane region" description="Helical" evidence="6">
    <location>
        <begin position="63"/>
        <end position="91"/>
    </location>
</feature>
<evidence type="ECO:0000256" key="3">
    <source>
        <dbReference type="ARBA" id="ARBA00022692"/>
    </source>
</evidence>
<comment type="caution">
    <text evidence="8">The sequence shown here is derived from an EMBL/GenBank/DDBJ whole genome shotgun (WGS) entry which is preliminary data.</text>
</comment>
<dbReference type="PANTHER" id="PTHR23505:SF79">
    <property type="entry name" value="PROTEIN SPINSTER"/>
    <property type="match status" value="1"/>
</dbReference>
<dbReference type="EMBL" id="VSSQ01014590">
    <property type="protein sequence ID" value="MPM53977.1"/>
    <property type="molecule type" value="Genomic_DNA"/>
</dbReference>
<evidence type="ECO:0000256" key="1">
    <source>
        <dbReference type="ARBA" id="ARBA00004141"/>
    </source>
</evidence>
<accession>A0A645ALQ2</accession>
<organism evidence="8">
    <name type="scientific">bioreactor metagenome</name>
    <dbReference type="NCBI Taxonomy" id="1076179"/>
    <lineage>
        <taxon>unclassified sequences</taxon>
        <taxon>metagenomes</taxon>
        <taxon>ecological metagenomes</taxon>
    </lineage>
</organism>
<dbReference type="GO" id="GO:0016020">
    <property type="term" value="C:membrane"/>
    <property type="evidence" value="ECO:0007669"/>
    <property type="project" value="UniProtKB-SubCell"/>
</dbReference>
<dbReference type="InterPro" id="IPR036259">
    <property type="entry name" value="MFS_trans_sf"/>
</dbReference>
<keyword evidence="5 6" id="KW-0472">Membrane</keyword>